<feature type="non-terminal residue" evidence="2">
    <location>
        <position position="1"/>
    </location>
</feature>
<evidence type="ECO:0000313" key="3">
    <source>
        <dbReference type="Proteomes" id="UP001597012"/>
    </source>
</evidence>
<accession>A0ABW3B833</accession>
<keyword evidence="3" id="KW-1185">Reference proteome</keyword>
<keyword evidence="1" id="KW-0175">Coiled coil</keyword>
<sequence length="260" mass="27509">IQTLAIAGNDLTLSNGGGTVTINPVGTGNITSTSLTVGGDTNAVLGNITIEIPANSITQGELGLNSVGAGELRSNAVSSDEIDDGTVLNVDIGFGIDGSKIIPDFAAQNIVTTGNINGNIFNAAGIINAGAGINSTGAINLNGIALIPDYVFQKYFTGTSTLNENYTFKSLQEIEAFVTQHQHLPGVQSASEIKKQGYWNLGEASRINLEKIEELFLHTIEQEKKINQLKQANETMASEVQLLKAQMEEIKKMLSAKTKD</sequence>
<proteinExistence type="predicted"/>
<dbReference type="Proteomes" id="UP001597012">
    <property type="component" value="Unassembled WGS sequence"/>
</dbReference>
<reference evidence="3" key="1">
    <citation type="journal article" date="2019" name="Int. J. Syst. Evol. Microbiol.">
        <title>The Global Catalogue of Microorganisms (GCM) 10K type strain sequencing project: providing services to taxonomists for standard genome sequencing and annotation.</title>
        <authorList>
            <consortium name="The Broad Institute Genomics Platform"/>
            <consortium name="The Broad Institute Genome Sequencing Center for Infectious Disease"/>
            <person name="Wu L."/>
            <person name="Ma J."/>
        </authorList>
    </citation>
    <scope>NUCLEOTIDE SEQUENCE [LARGE SCALE GENOMIC DNA]</scope>
    <source>
        <strain evidence="3">CCUG 61948</strain>
    </source>
</reference>
<name>A0ABW3B833_9FLAO</name>
<evidence type="ECO:0000256" key="1">
    <source>
        <dbReference type="SAM" id="Coils"/>
    </source>
</evidence>
<organism evidence="2 3">
    <name type="scientific">Maribacter chungangensis</name>
    <dbReference type="NCBI Taxonomy" id="1069117"/>
    <lineage>
        <taxon>Bacteria</taxon>
        <taxon>Pseudomonadati</taxon>
        <taxon>Bacteroidota</taxon>
        <taxon>Flavobacteriia</taxon>
        <taxon>Flavobacteriales</taxon>
        <taxon>Flavobacteriaceae</taxon>
        <taxon>Maribacter</taxon>
    </lineage>
</organism>
<gene>
    <name evidence="2" type="ORF">ACFQZJ_17245</name>
</gene>
<dbReference type="EMBL" id="JBHTHY010000022">
    <property type="protein sequence ID" value="MFD0799220.1"/>
    <property type="molecule type" value="Genomic_DNA"/>
</dbReference>
<feature type="coiled-coil region" evidence="1">
    <location>
        <begin position="226"/>
        <end position="260"/>
    </location>
</feature>
<evidence type="ECO:0000313" key="2">
    <source>
        <dbReference type="EMBL" id="MFD0799220.1"/>
    </source>
</evidence>
<dbReference type="RefSeq" id="WP_379936143.1">
    <property type="nucleotide sequence ID" value="NZ_JBHTHY010000022.1"/>
</dbReference>
<comment type="caution">
    <text evidence="2">The sequence shown here is derived from an EMBL/GenBank/DDBJ whole genome shotgun (WGS) entry which is preliminary data.</text>
</comment>
<protein>
    <submittedName>
        <fullName evidence="2">BZIP transcription factor</fullName>
    </submittedName>
</protein>